<sequence length="201" mass="22681">MELPVGIRMLSVFDTCGIVLPKAVPASPGRVSLRKIRLPHCHFDLAKFPKATTPNFVYEMTFNELSSTHFHAFKRINTDGSKFGDSNKLRSIGDGVSWWPSSIRKSRRKAVIVTRLLVGHTSLTHGFLVRGDPLPVCESYDAPLSMNTQLIPQMILGNTLQVDTFFVISGLLVSYVFFNKLKDGTISSFRVLPYYIHRYCR</sequence>
<evidence type="ECO:0000313" key="1">
    <source>
        <dbReference type="EMBL" id="CAD7267852.1"/>
    </source>
</evidence>
<gene>
    <name evidence="1" type="ORF">TSIB3V08_LOCUS11856</name>
</gene>
<name>A0A7R9G5J8_TIMSH</name>
<dbReference type="AlphaFoldDB" id="A0A7R9G5J8"/>
<dbReference type="PANTHER" id="PTHR11161:SF0">
    <property type="entry name" value="O-ACYLTRANSFERASE LIKE PROTEIN"/>
    <property type="match status" value="1"/>
</dbReference>
<proteinExistence type="predicted"/>
<dbReference type="EMBL" id="OC010626">
    <property type="protein sequence ID" value="CAD7267852.1"/>
    <property type="molecule type" value="Genomic_DNA"/>
</dbReference>
<dbReference type="InterPro" id="IPR052728">
    <property type="entry name" value="O2_lipid_transport_reg"/>
</dbReference>
<protein>
    <submittedName>
        <fullName evidence="1">Uncharacterized protein</fullName>
    </submittedName>
</protein>
<dbReference type="PANTHER" id="PTHR11161">
    <property type="entry name" value="O-ACYLTRANSFERASE"/>
    <property type="match status" value="1"/>
</dbReference>
<reference evidence="1" key="1">
    <citation type="submission" date="2020-11" db="EMBL/GenBank/DDBJ databases">
        <authorList>
            <person name="Tran Van P."/>
        </authorList>
    </citation>
    <scope>NUCLEOTIDE SEQUENCE</scope>
</reference>
<accession>A0A7R9G5J8</accession>
<organism evidence="1">
    <name type="scientific">Timema shepardi</name>
    <name type="common">Walking stick</name>
    <dbReference type="NCBI Taxonomy" id="629360"/>
    <lineage>
        <taxon>Eukaryota</taxon>
        <taxon>Metazoa</taxon>
        <taxon>Ecdysozoa</taxon>
        <taxon>Arthropoda</taxon>
        <taxon>Hexapoda</taxon>
        <taxon>Insecta</taxon>
        <taxon>Pterygota</taxon>
        <taxon>Neoptera</taxon>
        <taxon>Polyneoptera</taxon>
        <taxon>Phasmatodea</taxon>
        <taxon>Timematodea</taxon>
        <taxon>Timematoidea</taxon>
        <taxon>Timematidae</taxon>
        <taxon>Timema</taxon>
    </lineage>
</organism>